<feature type="domain" description="Shisa N-terminal" evidence="1">
    <location>
        <begin position="28"/>
        <end position="76"/>
    </location>
</feature>
<evidence type="ECO:0000259" key="1">
    <source>
        <dbReference type="Pfam" id="PF13908"/>
    </source>
</evidence>
<dbReference type="Ensembl" id="ENSOSIT00000053879.1">
    <property type="protein sequence ID" value="ENSOSIP00000051308.1"/>
    <property type="gene ID" value="ENSOSIG00000023811.1"/>
</dbReference>
<dbReference type="InterPro" id="IPR053891">
    <property type="entry name" value="Shisa_N"/>
</dbReference>
<evidence type="ECO:0000313" key="2">
    <source>
        <dbReference type="Ensembl" id="ENSOSIP00000051308.1"/>
    </source>
</evidence>
<dbReference type="AlphaFoldDB" id="A0A8C8E4H2"/>
<protein>
    <recommendedName>
        <fullName evidence="1">Shisa N-terminal domain-containing protein</fullName>
    </recommendedName>
</protein>
<reference evidence="2" key="2">
    <citation type="submission" date="2025-09" db="UniProtKB">
        <authorList>
            <consortium name="Ensembl"/>
        </authorList>
    </citation>
    <scope>IDENTIFICATION</scope>
</reference>
<dbReference type="Pfam" id="PF13908">
    <property type="entry name" value="Shisa_N"/>
    <property type="match status" value="1"/>
</dbReference>
<sequence>MELLSGPGSFCFNMGFCLTSHLNLCFKGDLCISYRDMDGNFHEARQCSKYCCGDCSFMNCCSDKKLRFTQEKQEQCFERCVHLFPLTHAVRCTFV</sequence>
<accession>A0A8C8E4H2</accession>
<name>A0A8C8E4H2_9TELE</name>
<dbReference type="GeneTree" id="ENSGT00980000200109"/>
<organism evidence="2 3">
    <name type="scientific">Oryzias sinensis</name>
    <name type="common">Chinese medaka</name>
    <dbReference type="NCBI Taxonomy" id="183150"/>
    <lineage>
        <taxon>Eukaryota</taxon>
        <taxon>Metazoa</taxon>
        <taxon>Chordata</taxon>
        <taxon>Craniata</taxon>
        <taxon>Vertebrata</taxon>
        <taxon>Euteleostomi</taxon>
        <taxon>Actinopterygii</taxon>
        <taxon>Neopterygii</taxon>
        <taxon>Teleostei</taxon>
        <taxon>Neoteleostei</taxon>
        <taxon>Acanthomorphata</taxon>
        <taxon>Ovalentaria</taxon>
        <taxon>Atherinomorphae</taxon>
        <taxon>Beloniformes</taxon>
        <taxon>Adrianichthyidae</taxon>
        <taxon>Oryziinae</taxon>
        <taxon>Oryzias</taxon>
    </lineage>
</organism>
<proteinExistence type="predicted"/>
<dbReference type="Proteomes" id="UP000694383">
    <property type="component" value="Unplaced"/>
</dbReference>
<reference evidence="2" key="1">
    <citation type="submission" date="2025-08" db="UniProtKB">
        <authorList>
            <consortium name="Ensembl"/>
        </authorList>
    </citation>
    <scope>IDENTIFICATION</scope>
</reference>
<keyword evidence="3" id="KW-1185">Reference proteome</keyword>
<evidence type="ECO:0000313" key="3">
    <source>
        <dbReference type="Proteomes" id="UP000694383"/>
    </source>
</evidence>